<keyword evidence="3" id="KW-1185">Reference proteome</keyword>
<dbReference type="PANTHER" id="PTHR43861:SF3">
    <property type="entry name" value="PUTATIVE (AFU_ORTHOLOGUE AFUA_2G14390)-RELATED"/>
    <property type="match status" value="1"/>
</dbReference>
<sequence length="205" mass="22811">MSTPPGYFEAMYGASTDPWDLAGRWYEHRKYALTLASLPRQHYRAGFEPGCSVGVLTRQLAARCDHLLATDRVASAVATADARNRDLPHVDVRRLTVPDQWPEGTFDLVVLSELLYYFDDTTLQNTLDQTVACLEPGGTLITVHWNHPVPEHVRTGPEVATAVAATPQLSLLTEVRDADFTLQTLLRRRGNHSAPRSPAQHEDLV</sequence>
<keyword evidence="2" id="KW-0489">Methyltransferase</keyword>
<evidence type="ECO:0000256" key="1">
    <source>
        <dbReference type="ARBA" id="ARBA00022679"/>
    </source>
</evidence>
<dbReference type="Pfam" id="PF05401">
    <property type="entry name" value="NodS"/>
    <property type="match status" value="1"/>
</dbReference>
<dbReference type="Proteomes" id="UP000325598">
    <property type="component" value="Unassembled WGS sequence"/>
</dbReference>
<name>A0A5J4L480_9ACTN</name>
<dbReference type="PANTHER" id="PTHR43861">
    <property type="entry name" value="TRANS-ACONITATE 2-METHYLTRANSFERASE-RELATED"/>
    <property type="match status" value="1"/>
</dbReference>
<evidence type="ECO:0000313" key="3">
    <source>
        <dbReference type="Proteomes" id="UP000325598"/>
    </source>
</evidence>
<dbReference type="RefSeq" id="WP_086715504.1">
    <property type="nucleotide sequence ID" value="NZ_BLAG01000005.1"/>
</dbReference>
<keyword evidence="1 2" id="KW-0808">Transferase</keyword>
<dbReference type="GO" id="GO:0009312">
    <property type="term" value="P:oligosaccharide biosynthetic process"/>
    <property type="evidence" value="ECO:0007669"/>
    <property type="project" value="InterPro"/>
</dbReference>
<dbReference type="InterPro" id="IPR029063">
    <property type="entry name" value="SAM-dependent_MTases_sf"/>
</dbReference>
<dbReference type="OrthoDB" id="116799at2"/>
<dbReference type="SUPFAM" id="SSF53335">
    <property type="entry name" value="S-adenosyl-L-methionine-dependent methyltransferases"/>
    <property type="match status" value="1"/>
</dbReference>
<organism evidence="2 3">
    <name type="scientific">Streptomyces angustmyceticus</name>
    <dbReference type="NCBI Taxonomy" id="285578"/>
    <lineage>
        <taxon>Bacteria</taxon>
        <taxon>Bacillati</taxon>
        <taxon>Actinomycetota</taxon>
        <taxon>Actinomycetes</taxon>
        <taxon>Kitasatosporales</taxon>
        <taxon>Streptomycetaceae</taxon>
        <taxon>Streptomyces</taxon>
    </lineage>
</organism>
<proteinExistence type="predicted"/>
<accession>A0A5J4L480</accession>
<dbReference type="InterPro" id="IPR008715">
    <property type="entry name" value="SAM-MeTfrase_NodS-like"/>
</dbReference>
<dbReference type="Gene3D" id="3.40.50.150">
    <property type="entry name" value="Vaccinia Virus protein VP39"/>
    <property type="match status" value="1"/>
</dbReference>
<dbReference type="GeneID" id="96750219"/>
<reference evidence="2 3" key="1">
    <citation type="submission" date="2019-10" db="EMBL/GenBank/DDBJ databases">
        <title>Whole genome shotgun sequence of Streptomyces angustmyceticus NBRC 3934.</title>
        <authorList>
            <person name="Hosoyama A."/>
            <person name="Ichikawa N."/>
            <person name="Kimura A."/>
            <person name="Kitahashi Y."/>
            <person name="Komaki H."/>
            <person name="Uohara A."/>
        </authorList>
    </citation>
    <scope>NUCLEOTIDE SEQUENCE [LARGE SCALE GENOMIC DNA]</scope>
    <source>
        <strain evidence="2 3">NBRC 3934</strain>
    </source>
</reference>
<dbReference type="GO" id="GO:0032259">
    <property type="term" value="P:methylation"/>
    <property type="evidence" value="ECO:0007669"/>
    <property type="project" value="UniProtKB-KW"/>
</dbReference>
<dbReference type="CDD" id="cd02440">
    <property type="entry name" value="AdoMet_MTases"/>
    <property type="match status" value="1"/>
</dbReference>
<gene>
    <name evidence="2" type="ORF">San01_17440</name>
</gene>
<dbReference type="GO" id="GO:0008757">
    <property type="term" value="F:S-adenosylmethionine-dependent methyltransferase activity"/>
    <property type="evidence" value="ECO:0007669"/>
    <property type="project" value="InterPro"/>
</dbReference>
<evidence type="ECO:0000313" key="2">
    <source>
        <dbReference type="EMBL" id="GES29257.1"/>
    </source>
</evidence>
<dbReference type="GO" id="GO:0017000">
    <property type="term" value="P:antibiotic biosynthetic process"/>
    <property type="evidence" value="ECO:0007669"/>
    <property type="project" value="UniProtKB-ARBA"/>
</dbReference>
<comment type="caution">
    <text evidence="2">The sequence shown here is derived from an EMBL/GenBank/DDBJ whole genome shotgun (WGS) entry which is preliminary data.</text>
</comment>
<dbReference type="EMBL" id="BLAG01000005">
    <property type="protein sequence ID" value="GES29257.1"/>
    <property type="molecule type" value="Genomic_DNA"/>
</dbReference>
<dbReference type="AlphaFoldDB" id="A0A5J4L480"/>
<protein>
    <submittedName>
        <fullName evidence="2">Methyltransferase</fullName>
    </submittedName>
</protein>